<evidence type="ECO:0000313" key="2">
    <source>
        <dbReference type="EMBL" id="DAE31370.1"/>
    </source>
</evidence>
<reference evidence="2" key="1">
    <citation type="journal article" date="2021" name="Proc. Natl. Acad. Sci. U.S.A.">
        <title>A Catalog of Tens of Thousands of Viruses from Human Metagenomes Reveals Hidden Associations with Chronic Diseases.</title>
        <authorList>
            <person name="Tisza M.J."/>
            <person name="Buck C.B."/>
        </authorList>
    </citation>
    <scope>NUCLEOTIDE SEQUENCE</scope>
    <source>
        <strain evidence="2">CtDJ83</strain>
    </source>
</reference>
<feature type="region of interest" description="Disordered" evidence="1">
    <location>
        <begin position="1"/>
        <end position="54"/>
    </location>
</feature>
<evidence type="ECO:0000256" key="1">
    <source>
        <dbReference type="SAM" id="MobiDB-lite"/>
    </source>
</evidence>
<dbReference type="EMBL" id="BK059107">
    <property type="protein sequence ID" value="DAE31370.1"/>
    <property type="molecule type" value="Genomic_DNA"/>
</dbReference>
<name>A0A8S5RJU9_9VIRU</name>
<proteinExistence type="predicted"/>
<organism evidence="2">
    <name type="scientific">virus sp. ctDJ83</name>
    <dbReference type="NCBI Taxonomy" id="2827625"/>
    <lineage>
        <taxon>Viruses</taxon>
    </lineage>
</organism>
<accession>A0A8S5RJU9</accession>
<sequence>MGQRNPYNQRVKSQSVGHLLGQQMGQFQPPKSRRKRRRDQPQKCVKLSTSFTCR</sequence>
<feature type="compositionally biased region" description="Polar residues" evidence="1">
    <location>
        <begin position="1"/>
        <end position="16"/>
    </location>
</feature>
<protein>
    <submittedName>
        <fullName evidence="2">Uncharacterized protein</fullName>
    </submittedName>
</protein>